<dbReference type="OrthoDB" id="439199at2759"/>
<dbReference type="EMBL" id="JABANP010000014">
    <property type="protein sequence ID" value="KAF4696048.1"/>
    <property type="molecule type" value="Genomic_DNA"/>
</dbReference>
<accession>A0A7J6PIQ3</accession>
<dbReference type="Proteomes" id="UP000541610">
    <property type="component" value="Unassembled WGS sequence"/>
</dbReference>
<dbReference type="AlphaFoldDB" id="A0A7J6PIQ3"/>
<name>A0A7J6PIQ3_PEROL</name>
<proteinExistence type="predicted"/>
<comment type="caution">
    <text evidence="1">The sequence shown here is derived from an EMBL/GenBank/DDBJ whole genome shotgun (WGS) entry which is preliminary data.</text>
</comment>
<evidence type="ECO:0000313" key="1">
    <source>
        <dbReference type="EMBL" id="KAF4696048.1"/>
    </source>
</evidence>
<protein>
    <submittedName>
        <fullName evidence="1">Uncharacterized protein</fullName>
    </submittedName>
</protein>
<reference evidence="1 2" key="1">
    <citation type="submission" date="2020-04" db="EMBL/GenBank/DDBJ databases">
        <title>Perkinsus olseni comparative genomics.</title>
        <authorList>
            <person name="Bogema D.R."/>
        </authorList>
    </citation>
    <scope>NUCLEOTIDE SEQUENCE [LARGE SCALE GENOMIC DNA]</scope>
    <source>
        <strain evidence="1">00978-12</strain>
    </source>
</reference>
<evidence type="ECO:0000313" key="2">
    <source>
        <dbReference type="Proteomes" id="UP000541610"/>
    </source>
</evidence>
<organism evidence="1 2">
    <name type="scientific">Perkinsus olseni</name>
    <name type="common">Perkinsus atlanticus</name>
    <dbReference type="NCBI Taxonomy" id="32597"/>
    <lineage>
        <taxon>Eukaryota</taxon>
        <taxon>Sar</taxon>
        <taxon>Alveolata</taxon>
        <taxon>Perkinsozoa</taxon>
        <taxon>Perkinsea</taxon>
        <taxon>Perkinsida</taxon>
        <taxon>Perkinsidae</taxon>
        <taxon>Perkinsus</taxon>
    </lineage>
</organism>
<gene>
    <name evidence="1" type="ORF">FOZ60_002280</name>
</gene>
<sequence length="289" mass="31470">MSSEEVLLNERGSLLNFNDELLVSVFLWLLEPEDVTHRHILPITKPITNISSVVDTNGDEGEVVVELLPLDDGIRTSAPNGAQPLKAAVLTGREVLRSLCSRTRRIIDSLCGVLSVRLKDLVDGGVVNDYDAPSATLPSRITCLNYIFDLTGVHSTSLRGPLNTIVNFINTTTYTPGESGRCIRDVFGVVRDIEENNKSCFAQRKGDAFNDRKKTSGGILYASRRIEIVRMTLSGFYNTSAGTASIEGNSQQSTLTLSNVLHHPSQWSCITGGRTTGALVAIHACIRKP</sequence>